<sequence>MTSARFDSIPGALLSEYYLSVIHGSSQANYEILELDLYLQKSGCHEDPFTHGSAEQDRSGQWYFHRAPKRSHSSQANLATTVAGGYRGGTRKGLDLTFGGPVCAQISSSVESGITSAILRGGALLRTVRRLQDQKVISGPSLLVDEILRVSGASSISELVSVKCQGDIAALSAPSQPRSVYMYLRKRPPLSLATSPVFCSPRIGLHLSNPEIKANPIHPRIVFVWQIIPDYTATNCGSMQ</sequence>
<protein>
    <submittedName>
        <fullName evidence="1">Uncharacterized protein</fullName>
    </submittedName>
</protein>
<reference evidence="1 2" key="1">
    <citation type="submission" date="2014-04" db="EMBL/GenBank/DDBJ databases">
        <authorList>
            <consortium name="DOE Joint Genome Institute"/>
            <person name="Kuo A."/>
            <person name="Ruytinx J."/>
            <person name="Rineau F."/>
            <person name="Colpaert J."/>
            <person name="Kohler A."/>
            <person name="Nagy L.G."/>
            <person name="Floudas D."/>
            <person name="Copeland A."/>
            <person name="Barry K.W."/>
            <person name="Cichocki N."/>
            <person name="Veneault-Fourrey C."/>
            <person name="LaButti K."/>
            <person name="Lindquist E.A."/>
            <person name="Lipzen A."/>
            <person name="Lundell T."/>
            <person name="Morin E."/>
            <person name="Murat C."/>
            <person name="Sun H."/>
            <person name="Tunlid A."/>
            <person name="Henrissat B."/>
            <person name="Grigoriev I.V."/>
            <person name="Hibbett D.S."/>
            <person name="Martin F."/>
            <person name="Nordberg H.P."/>
            <person name="Cantor M.N."/>
            <person name="Hua S.X."/>
        </authorList>
    </citation>
    <scope>NUCLEOTIDE SEQUENCE [LARGE SCALE GENOMIC DNA]</scope>
    <source>
        <strain evidence="1 2">UH-Slu-Lm8-n1</strain>
    </source>
</reference>
<reference evidence="2" key="2">
    <citation type="submission" date="2015-01" db="EMBL/GenBank/DDBJ databases">
        <title>Evolutionary Origins and Diversification of the Mycorrhizal Mutualists.</title>
        <authorList>
            <consortium name="DOE Joint Genome Institute"/>
            <consortium name="Mycorrhizal Genomics Consortium"/>
            <person name="Kohler A."/>
            <person name="Kuo A."/>
            <person name="Nagy L.G."/>
            <person name="Floudas D."/>
            <person name="Copeland A."/>
            <person name="Barry K.W."/>
            <person name="Cichocki N."/>
            <person name="Veneault-Fourrey C."/>
            <person name="LaButti K."/>
            <person name="Lindquist E.A."/>
            <person name="Lipzen A."/>
            <person name="Lundell T."/>
            <person name="Morin E."/>
            <person name="Murat C."/>
            <person name="Riley R."/>
            <person name="Ohm R."/>
            <person name="Sun H."/>
            <person name="Tunlid A."/>
            <person name="Henrissat B."/>
            <person name="Grigoriev I.V."/>
            <person name="Hibbett D.S."/>
            <person name="Martin F."/>
        </authorList>
    </citation>
    <scope>NUCLEOTIDE SEQUENCE [LARGE SCALE GENOMIC DNA]</scope>
    <source>
        <strain evidence="2">UH-Slu-Lm8-n1</strain>
    </source>
</reference>
<dbReference type="EMBL" id="KN835197">
    <property type="protein sequence ID" value="KIK44129.1"/>
    <property type="molecule type" value="Genomic_DNA"/>
</dbReference>
<gene>
    <name evidence="1" type="ORF">CY34DRAFT_11296</name>
</gene>
<dbReference type="InParanoid" id="A0A0D0B283"/>
<evidence type="ECO:0000313" key="1">
    <source>
        <dbReference type="EMBL" id="KIK44129.1"/>
    </source>
</evidence>
<accession>A0A0D0B283</accession>
<organism evidence="1 2">
    <name type="scientific">Suillus luteus UH-Slu-Lm8-n1</name>
    <dbReference type="NCBI Taxonomy" id="930992"/>
    <lineage>
        <taxon>Eukaryota</taxon>
        <taxon>Fungi</taxon>
        <taxon>Dikarya</taxon>
        <taxon>Basidiomycota</taxon>
        <taxon>Agaricomycotina</taxon>
        <taxon>Agaricomycetes</taxon>
        <taxon>Agaricomycetidae</taxon>
        <taxon>Boletales</taxon>
        <taxon>Suillineae</taxon>
        <taxon>Suillaceae</taxon>
        <taxon>Suillus</taxon>
    </lineage>
</organism>
<dbReference type="STRING" id="930992.A0A0D0B283"/>
<name>A0A0D0B283_9AGAM</name>
<dbReference type="OrthoDB" id="16851at2759"/>
<keyword evidence="2" id="KW-1185">Reference proteome</keyword>
<dbReference type="HOGENOM" id="CLU_1157039_0_0_1"/>
<dbReference type="AlphaFoldDB" id="A0A0D0B283"/>
<evidence type="ECO:0000313" key="2">
    <source>
        <dbReference type="Proteomes" id="UP000054485"/>
    </source>
</evidence>
<proteinExistence type="predicted"/>
<dbReference type="Proteomes" id="UP000054485">
    <property type="component" value="Unassembled WGS sequence"/>
</dbReference>